<organism evidence="2 3">
    <name type="scientific">Araneus ventricosus</name>
    <name type="common">Orbweaver spider</name>
    <name type="synonym">Epeira ventricosa</name>
    <dbReference type="NCBI Taxonomy" id="182803"/>
    <lineage>
        <taxon>Eukaryota</taxon>
        <taxon>Metazoa</taxon>
        <taxon>Ecdysozoa</taxon>
        <taxon>Arthropoda</taxon>
        <taxon>Chelicerata</taxon>
        <taxon>Arachnida</taxon>
        <taxon>Araneae</taxon>
        <taxon>Araneomorphae</taxon>
        <taxon>Entelegynae</taxon>
        <taxon>Araneoidea</taxon>
        <taxon>Araneidae</taxon>
        <taxon>Araneus</taxon>
    </lineage>
</organism>
<evidence type="ECO:0000313" key="2">
    <source>
        <dbReference type="EMBL" id="GBM80350.1"/>
    </source>
</evidence>
<gene>
    <name evidence="2" type="ORF">AVEN_171869_1</name>
</gene>
<sequence>MYFQEFSNHKKLSPRPALASGSTVNDRPPRLHRALWPPHKYPHHERLMRRPLYYRGKIRHRRWALTATPPLLYPPRSENLLTYMAASHP</sequence>
<protein>
    <submittedName>
        <fullName evidence="2">Uncharacterized protein</fullName>
    </submittedName>
</protein>
<dbReference type="Proteomes" id="UP000499080">
    <property type="component" value="Unassembled WGS sequence"/>
</dbReference>
<feature type="region of interest" description="Disordered" evidence="1">
    <location>
        <begin position="1"/>
        <end position="29"/>
    </location>
</feature>
<evidence type="ECO:0000313" key="3">
    <source>
        <dbReference type="Proteomes" id="UP000499080"/>
    </source>
</evidence>
<keyword evidence="3" id="KW-1185">Reference proteome</keyword>
<dbReference type="EMBL" id="BGPR01002876">
    <property type="protein sequence ID" value="GBM80350.1"/>
    <property type="molecule type" value="Genomic_DNA"/>
</dbReference>
<reference evidence="2 3" key="1">
    <citation type="journal article" date="2019" name="Sci. Rep.">
        <title>Orb-weaving spider Araneus ventricosus genome elucidates the spidroin gene catalogue.</title>
        <authorList>
            <person name="Kono N."/>
            <person name="Nakamura H."/>
            <person name="Ohtoshi R."/>
            <person name="Moran D.A.P."/>
            <person name="Shinohara A."/>
            <person name="Yoshida Y."/>
            <person name="Fujiwara M."/>
            <person name="Mori M."/>
            <person name="Tomita M."/>
            <person name="Arakawa K."/>
        </authorList>
    </citation>
    <scope>NUCLEOTIDE SEQUENCE [LARGE SCALE GENOMIC DNA]</scope>
</reference>
<proteinExistence type="predicted"/>
<accession>A0A4Y2IRQ5</accession>
<comment type="caution">
    <text evidence="2">The sequence shown here is derived from an EMBL/GenBank/DDBJ whole genome shotgun (WGS) entry which is preliminary data.</text>
</comment>
<evidence type="ECO:0000256" key="1">
    <source>
        <dbReference type="SAM" id="MobiDB-lite"/>
    </source>
</evidence>
<name>A0A4Y2IRQ5_ARAVE</name>
<dbReference type="AlphaFoldDB" id="A0A4Y2IRQ5"/>